<keyword evidence="2" id="KW-1185">Reference proteome</keyword>
<dbReference type="EMBL" id="JBHLUD010000005">
    <property type="protein sequence ID" value="MFC0543479.1"/>
    <property type="molecule type" value="Genomic_DNA"/>
</dbReference>
<evidence type="ECO:0000313" key="1">
    <source>
        <dbReference type="EMBL" id="MFC0543479.1"/>
    </source>
</evidence>
<proteinExistence type="predicted"/>
<dbReference type="RefSeq" id="WP_273940639.1">
    <property type="nucleotide sequence ID" value="NZ_CP097263.1"/>
</dbReference>
<comment type="caution">
    <text evidence="1">The sequence shown here is derived from an EMBL/GenBank/DDBJ whole genome shotgun (WGS) entry which is preliminary data.</text>
</comment>
<dbReference type="Pfam" id="PF18143">
    <property type="entry name" value="HAD_SAK_2"/>
    <property type="match status" value="1"/>
</dbReference>
<organism evidence="1 2">
    <name type="scientific">Kutzneria chonburiensis</name>
    <dbReference type="NCBI Taxonomy" id="1483604"/>
    <lineage>
        <taxon>Bacteria</taxon>
        <taxon>Bacillati</taxon>
        <taxon>Actinomycetota</taxon>
        <taxon>Actinomycetes</taxon>
        <taxon>Pseudonocardiales</taxon>
        <taxon>Pseudonocardiaceae</taxon>
        <taxon>Kutzneria</taxon>
    </lineage>
</organism>
<reference evidence="1 2" key="1">
    <citation type="submission" date="2024-09" db="EMBL/GenBank/DDBJ databases">
        <authorList>
            <person name="Sun Q."/>
            <person name="Mori K."/>
        </authorList>
    </citation>
    <scope>NUCLEOTIDE SEQUENCE [LARGE SCALE GENOMIC DNA]</scope>
    <source>
        <strain evidence="1 2">TBRC 1432</strain>
    </source>
</reference>
<protein>
    <submittedName>
        <fullName evidence="1">HAD domain-containing protein</fullName>
    </submittedName>
</protein>
<gene>
    <name evidence="1" type="ORF">ACFFH7_18405</name>
</gene>
<evidence type="ECO:0000313" key="2">
    <source>
        <dbReference type="Proteomes" id="UP001589810"/>
    </source>
</evidence>
<accession>A0ABV6MTL9</accession>
<sequence length="154" mass="16613">MLLFLDVDGVLIPFGGSGYPVYPTDSANPLLARVDPAHGARLSALPCDLVWATTWLSDANDQIAPLLGLPPLPVVTWPDVDPLVPHGVHWKTPFLVEFAAGRPFAWVDDELGQADRAWVSARHRGDALLHKVDPRVGLAAADYAILASWFEGCG</sequence>
<name>A0ABV6MTL9_9PSEU</name>
<dbReference type="Proteomes" id="UP001589810">
    <property type="component" value="Unassembled WGS sequence"/>
</dbReference>